<protein>
    <submittedName>
        <fullName evidence="1">Uncharacterized protein</fullName>
    </submittedName>
</protein>
<organism evidence="1">
    <name type="scientific">bioreactor metagenome</name>
    <dbReference type="NCBI Taxonomy" id="1076179"/>
    <lineage>
        <taxon>unclassified sequences</taxon>
        <taxon>metagenomes</taxon>
        <taxon>ecological metagenomes</taxon>
    </lineage>
</organism>
<name>A0A644ZMQ9_9ZZZZ</name>
<gene>
    <name evidence="1" type="ORF">SDC9_88679</name>
</gene>
<sequence>MPVLILVGDEKQIKRFRVDRFQLSKRQNLRHHRAAALLRRLQGDAVIALPFFFKILIGHDHAARGDHRNNGEHAKLRAFLHDHLHLARLRQALKQRDADGTLRLARARFTERADYRIRRDGLNRCVTFMPRSVAEGERVPRFHAEHAADVVRVVARDGCGPPLDVVAEKSAHVYASPMRAAAWQPSPRCAVPALR</sequence>
<dbReference type="AlphaFoldDB" id="A0A644ZMQ9"/>
<proteinExistence type="predicted"/>
<dbReference type="EMBL" id="VSSQ01009574">
    <property type="protein sequence ID" value="MPM42017.1"/>
    <property type="molecule type" value="Genomic_DNA"/>
</dbReference>
<reference evidence="1" key="1">
    <citation type="submission" date="2019-08" db="EMBL/GenBank/DDBJ databases">
        <authorList>
            <person name="Kucharzyk K."/>
            <person name="Murdoch R.W."/>
            <person name="Higgins S."/>
            <person name="Loffler F."/>
        </authorList>
    </citation>
    <scope>NUCLEOTIDE SEQUENCE</scope>
</reference>
<accession>A0A644ZMQ9</accession>
<comment type="caution">
    <text evidence="1">The sequence shown here is derived from an EMBL/GenBank/DDBJ whole genome shotgun (WGS) entry which is preliminary data.</text>
</comment>
<evidence type="ECO:0000313" key="1">
    <source>
        <dbReference type="EMBL" id="MPM42017.1"/>
    </source>
</evidence>